<evidence type="ECO:0000256" key="1">
    <source>
        <dbReference type="ARBA" id="ARBA00004496"/>
    </source>
</evidence>
<dbReference type="GO" id="GO:0030036">
    <property type="term" value="P:actin cytoskeleton organization"/>
    <property type="evidence" value="ECO:0007669"/>
    <property type="project" value="TreeGrafter"/>
</dbReference>
<dbReference type="CDD" id="cd23068">
    <property type="entry name" value="PDZ_ZASP52-like"/>
    <property type="match status" value="1"/>
</dbReference>
<dbReference type="OrthoDB" id="6419790at2759"/>
<evidence type="ECO:0000256" key="2">
    <source>
        <dbReference type="ARBA" id="ARBA00022490"/>
    </source>
</evidence>
<reference evidence="6" key="1">
    <citation type="journal article" date="2016" name="Mol. Ecol. Resour.">
        <title>Evaluation of the impact of RNA preservation methods of spiders for de novo transcriptome assembly.</title>
        <authorList>
            <person name="Kono N."/>
            <person name="Nakamura H."/>
            <person name="Ito Y."/>
            <person name="Tomita M."/>
            <person name="Arakawa K."/>
        </authorList>
    </citation>
    <scope>NUCLEOTIDE SEQUENCE</scope>
    <source>
        <tissue evidence="6">Whole body</tissue>
    </source>
</reference>
<comment type="subcellular location">
    <subcellularLocation>
        <location evidence="1">Cytoplasm</location>
    </subcellularLocation>
</comment>
<dbReference type="GO" id="GO:0003779">
    <property type="term" value="F:actin binding"/>
    <property type="evidence" value="ECO:0007669"/>
    <property type="project" value="TreeGrafter"/>
</dbReference>
<dbReference type="PROSITE" id="PS50106">
    <property type="entry name" value="PDZ"/>
    <property type="match status" value="1"/>
</dbReference>
<dbReference type="SMART" id="SM00228">
    <property type="entry name" value="PDZ"/>
    <property type="match status" value="1"/>
</dbReference>
<feature type="region of interest" description="Disordered" evidence="4">
    <location>
        <begin position="370"/>
        <end position="418"/>
    </location>
</feature>
<sequence>MCSGIIDVNLNRDAPSTPWGFRLHGGKDIGFPLVIQRVFMGSPSDGELQRGDTILQVQGRDTADLTHMEAHDIIKAAGVRLQLLIRRLPGAPQTPTTPISPLPTVDGMHPYAKLLRETESSRTLPKAAPMFQPMSPPRYTPQPARTTPTPAKNYCFSPLPTTPILDPTPIGGFFPTPKSQADAEFLDYKIEKYKEKDAIVNQGYRTLPLIAPGPKTRHDIPMGSYLRHVHDPNWKGRSTIQPTTPKFGLLPTPTYSSIGHYSRRPQAPIPHPGALNFERNLNESAQLVHHQYNSPMFLYSQKNIDETIKDQTGVAPAKPPRLAVNNAIPANQSGPLSPGTPGTLAPARPGTKLANIVDITLSPTFQMIHEEEKRSASPLPEVRTPTLPRRAPGPQPTGPRPFEQDRNNAFGSPKEIIHQSGSFKTLMSAMYAHPPAAVETA</sequence>
<dbReference type="GO" id="GO:0001725">
    <property type="term" value="C:stress fiber"/>
    <property type="evidence" value="ECO:0007669"/>
    <property type="project" value="TreeGrafter"/>
</dbReference>
<dbReference type="InterPro" id="IPR036034">
    <property type="entry name" value="PDZ_sf"/>
</dbReference>
<dbReference type="GO" id="GO:0005912">
    <property type="term" value="C:adherens junction"/>
    <property type="evidence" value="ECO:0007669"/>
    <property type="project" value="TreeGrafter"/>
</dbReference>
<keyword evidence="3" id="KW-0440">LIM domain</keyword>
<dbReference type="GO" id="GO:0030018">
    <property type="term" value="C:Z disc"/>
    <property type="evidence" value="ECO:0007669"/>
    <property type="project" value="TreeGrafter"/>
</dbReference>
<evidence type="ECO:0000256" key="4">
    <source>
        <dbReference type="SAM" id="MobiDB-lite"/>
    </source>
</evidence>
<dbReference type="PANTHER" id="PTHR24214:SF38">
    <property type="entry name" value="PDZ AND LIM DOMAIN PROTEIN ZASP-RELATED"/>
    <property type="match status" value="1"/>
</dbReference>
<dbReference type="AlphaFoldDB" id="A0A2L2Y007"/>
<dbReference type="GO" id="GO:0061061">
    <property type="term" value="P:muscle structure development"/>
    <property type="evidence" value="ECO:0007669"/>
    <property type="project" value="TreeGrafter"/>
</dbReference>
<feature type="domain" description="PDZ" evidence="5">
    <location>
        <begin position="7"/>
        <end position="89"/>
    </location>
</feature>
<evidence type="ECO:0000256" key="3">
    <source>
        <dbReference type="ARBA" id="ARBA00023038"/>
    </source>
</evidence>
<dbReference type="EMBL" id="IAAA01002511">
    <property type="protein sequence ID" value="LAA01307.1"/>
    <property type="molecule type" value="mRNA"/>
</dbReference>
<keyword evidence="2" id="KW-0963">Cytoplasm</keyword>
<dbReference type="PANTHER" id="PTHR24214">
    <property type="entry name" value="PDZ AND LIM DOMAIN PROTEIN ZASP"/>
    <property type="match status" value="1"/>
</dbReference>
<proteinExistence type="evidence at transcript level"/>
<dbReference type="InterPro" id="IPR031847">
    <property type="entry name" value="PDLI1-4/Zasp-like_mid"/>
</dbReference>
<dbReference type="Pfam" id="PF00595">
    <property type="entry name" value="PDZ"/>
    <property type="match status" value="1"/>
</dbReference>
<evidence type="ECO:0000259" key="5">
    <source>
        <dbReference type="PROSITE" id="PS50106"/>
    </source>
</evidence>
<dbReference type="InterPro" id="IPR006643">
    <property type="entry name" value="Zasp-like_motif"/>
</dbReference>
<keyword evidence="3" id="KW-0862">Zinc</keyword>
<dbReference type="SUPFAM" id="SSF50156">
    <property type="entry name" value="PDZ domain-like"/>
    <property type="match status" value="1"/>
</dbReference>
<name>A0A2L2Y007_PARTP</name>
<dbReference type="GO" id="GO:0051371">
    <property type="term" value="F:muscle alpha-actinin binding"/>
    <property type="evidence" value="ECO:0007669"/>
    <property type="project" value="TreeGrafter"/>
</dbReference>
<dbReference type="Pfam" id="PF15936">
    <property type="entry name" value="DUF4749"/>
    <property type="match status" value="1"/>
</dbReference>
<keyword evidence="3" id="KW-0479">Metal-binding</keyword>
<dbReference type="FunFam" id="2.30.42.10:FF:000055">
    <property type="entry name" value="PDZ and LIM domain protein 3"/>
    <property type="match status" value="1"/>
</dbReference>
<dbReference type="InterPro" id="IPR050604">
    <property type="entry name" value="PDZ-LIM_domain"/>
</dbReference>
<evidence type="ECO:0000313" key="6">
    <source>
        <dbReference type="EMBL" id="LAA01307.1"/>
    </source>
</evidence>
<dbReference type="GO" id="GO:0031941">
    <property type="term" value="C:filamentous actin"/>
    <property type="evidence" value="ECO:0007669"/>
    <property type="project" value="TreeGrafter"/>
</dbReference>
<protein>
    <submittedName>
        <fullName evidence="6">PDZ and LIM domain protein 7</fullName>
    </submittedName>
</protein>
<accession>A0A2L2Y007</accession>
<dbReference type="Gene3D" id="2.30.42.10">
    <property type="match status" value="1"/>
</dbReference>
<dbReference type="SMART" id="SM00735">
    <property type="entry name" value="ZM"/>
    <property type="match status" value="1"/>
</dbReference>
<organism evidence="6">
    <name type="scientific">Parasteatoda tepidariorum</name>
    <name type="common">Common house spider</name>
    <name type="synonym">Achaearanea tepidariorum</name>
    <dbReference type="NCBI Taxonomy" id="114398"/>
    <lineage>
        <taxon>Eukaryota</taxon>
        <taxon>Metazoa</taxon>
        <taxon>Ecdysozoa</taxon>
        <taxon>Arthropoda</taxon>
        <taxon>Chelicerata</taxon>
        <taxon>Arachnida</taxon>
        <taxon>Araneae</taxon>
        <taxon>Araneomorphae</taxon>
        <taxon>Entelegynae</taxon>
        <taxon>Araneoidea</taxon>
        <taxon>Theridiidae</taxon>
        <taxon>Parasteatoda</taxon>
    </lineage>
</organism>
<feature type="region of interest" description="Disordered" evidence="4">
    <location>
        <begin position="122"/>
        <end position="147"/>
    </location>
</feature>
<dbReference type="InterPro" id="IPR001478">
    <property type="entry name" value="PDZ"/>
</dbReference>